<evidence type="ECO:0000259" key="1">
    <source>
        <dbReference type="Pfam" id="PF12680"/>
    </source>
</evidence>
<dbReference type="InterPro" id="IPR037401">
    <property type="entry name" value="SnoaL-like"/>
</dbReference>
<organism evidence="2 3">
    <name type="scientific">Bradyrhizobium lablabi</name>
    <dbReference type="NCBI Taxonomy" id="722472"/>
    <lineage>
        <taxon>Bacteria</taxon>
        <taxon>Pseudomonadati</taxon>
        <taxon>Pseudomonadota</taxon>
        <taxon>Alphaproteobacteria</taxon>
        <taxon>Hyphomicrobiales</taxon>
        <taxon>Nitrobacteraceae</taxon>
        <taxon>Bradyrhizobium</taxon>
    </lineage>
</organism>
<dbReference type="Pfam" id="PF12680">
    <property type="entry name" value="SnoaL_2"/>
    <property type="match status" value="1"/>
</dbReference>
<dbReference type="Proteomes" id="UP000183208">
    <property type="component" value="Unassembled WGS sequence"/>
</dbReference>
<dbReference type="AlphaFoldDB" id="A0A1M7APG4"/>
<dbReference type="RefSeq" id="WP_074822783.1">
    <property type="nucleotide sequence ID" value="NZ_FNTI01000001.1"/>
</dbReference>
<reference evidence="2 3" key="1">
    <citation type="submission" date="2016-10" db="EMBL/GenBank/DDBJ databases">
        <authorList>
            <person name="de Groot N.N."/>
        </authorList>
    </citation>
    <scope>NUCLEOTIDE SEQUENCE [LARGE SCALE GENOMIC DNA]</scope>
    <source>
        <strain evidence="2 3">GAS522</strain>
    </source>
</reference>
<dbReference type="SUPFAM" id="SSF54427">
    <property type="entry name" value="NTF2-like"/>
    <property type="match status" value="1"/>
</dbReference>
<dbReference type="Gene3D" id="3.10.450.50">
    <property type="match status" value="1"/>
</dbReference>
<protein>
    <submittedName>
        <fullName evidence="2">SnoaL-like domain-containing protein</fullName>
    </submittedName>
</protein>
<accession>A0A1M7APG4</accession>
<proteinExistence type="predicted"/>
<evidence type="ECO:0000313" key="3">
    <source>
        <dbReference type="Proteomes" id="UP000183208"/>
    </source>
</evidence>
<sequence>MPNDFDQIAVVVDWLDACRRRDLDALLDLYAPEASLECQCDGAMVSEGRARLASYWGPRLDGFAPNAFGLEEIQPTPDGVRLDYVSHDGLPVRMVFSFTADGKVLRTYCAPVAQPLRKDIPSVQGTAG</sequence>
<evidence type="ECO:0000313" key="2">
    <source>
        <dbReference type="EMBL" id="SED45671.1"/>
    </source>
</evidence>
<name>A0A1M7APG4_9BRAD</name>
<feature type="domain" description="SnoaL-like" evidence="1">
    <location>
        <begin position="11"/>
        <end position="103"/>
    </location>
</feature>
<dbReference type="EMBL" id="FNTI01000001">
    <property type="protein sequence ID" value="SED45671.1"/>
    <property type="molecule type" value="Genomic_DNA"/>
</dbReference>
<gene>
    <name evidence="2" type="ORF">SAMN05444171_4156</name>
</gene>
<dbReference type="InterPro" id="IPR032710">
    <property type="entry name" value="NTF2-like_dom_sf"/>
</dbReference>